<dbReference type="EMBL" id="BSXT01000901">
    <property type="protein sequence ID" value="GMF35909.1"/>
    <property type="molecule type" value="Genomic_DNA"/>
</dbReference>
<sequence length="585" mass="64980">MLLRLLLLCVAGGVGVAKDLVQDSAEDGMDSPASADGAATAGLQPGAKLPLARTYRTAYGTHFDCASTWKLMLGVHVLLVVGGLLLLSVVPVRFASSARPEAPFVLWFGSPERKSAAKVEGVEAQDRDEKDGDTWERGGEQQRDVKTDGLWQRVTAWLGQSLARLFAPPPGRDFDARYRFHADLTQQLAAASAKSYESIAVSTEDLEETFPQFPPRLRSRLTRQSSPSILRHPEAKGLSKESEVVQSPRRLTRLQSRSSIVTGTLSSPPSMPRMSIGSTAEAGTKSEDRRMSRASSRASVVDTTDDLIREVSRRQSMAARAEKRVVMAKEDVSYENLGDDEIRTYEYIEFVRELLDGLAVKKLCQKSGRIVSRKLYITSDMTVVFWNAIGTFKRLKKKSSVQIGDIQEVLRGIHGSRSVSAKSTPELEALCVSIRRNDGKWLVLQAKTEAMRQRLFFGFSRLAQENQESDTIAATEQTELVIAEVGEEEEVEGNVGRDESQVGETAFRTERKQQGAKSYTRLESTTYESKTQRETQAGISEEHATIEQDIYEEKPPPPPTENIVLRSELVSVRERYDDQVGDEEQ</sequence>
<feature type="compositionally biased region" description="Basic and acidic residues" evidence="1">
    <location>
        <begin position="231"/>
        <end position="243"/>
    </location>
</feature>
<feature type="region of interest" description="Disordered" evidence="1">
    <location>
        <begin position="491"/>
        <end position="585"/>
    </location>
</feature>
<dbReference type="AlphaFoldDB" id="A0A9W6XCP4"/>
<feature type="signal peptide" evidence="2">
    <location>
        <begin position="1"/>
        <end position="17"/>
    </location>
</feature>
<dbReference type="Proteomes" id="UP001165121">
    <property type="component" value="Unassembled WGS sequence"/>
</dbReference>
<keyword evidence="4" id="KW-1185">Reference proteome</keyword>
<name>A0A9W6XCP4_9STRA</name>
<feature type="chain" id="PRO_5040952728" evidence="2">
    <location>
        <begin position="18"/>
        <end position="585"/>
    </location>
</feature>
<dbReference type="Gene3D" id="2.30.29.30">
    <property type="entry name" value="Pleckstrin-homology domain (PH domain)/Phosphotyrosine-binding domain (PTB)"/>
    <property type="match status" value="1"/>
</dbReference>
<reference evidence="3" key="1">
    <citation type="submission" date="2023-04" db="EMBL/GenBank/DDBJ databases">
        <title>Phytophthora fragariaefolia NBRC 109709.</title>
        <authorList>
            <person name="Ichikawa N."/>
            <person name="Sato H."/>
            <person name="Tonouchi N."/>
        </authorList>
    </citation>
    <scope>NUCLEOTIDE SEQUENCE</scope>
    <source>
        <strain evidence="3">NBRC 109709</strain>
    </source>
</reference>
<comment type="caution">
    <text evidence="3">The sequence shown here is derived from an EMBL/GenBank/DDBJ whole genome shotgun (WGS) entry which is preliminary data.</text>
</comment>
<keyword evidence="2" id="KW-0732">Signal</keyword>
<accession>A0A9W6XCP4</accession>
<gene>
    <name evidence="3" type="ORF">Pfra01_000963600</name>
</gene>
<feature type="region of interest" description="Disordered" evidence="1">
    <location>
        <begin position="118"/>
        <end position="143"/>
    </location>
</feature>
<feature type="region of interest" description="Disordered" evidence="1">
    <location>
        <begin position="210"/>
        <end position="299"/>
    </location>
</feature>
<evidence type="ECO:0000256" key="2">
    <source>
        <dbReference type="SAM" id="SignalP"/>
    </source>
</evidence>
<evidence type="ECO:0000256" key="1">
    <source>
        <dbReference type="SAM" id="MobiDB-lite"/>
    </source>
</evidence>
<feature type="compositionally biased region" description="Polar residues" evidence="1">
    <location>
        <begin position="253"/>
        <end position="268"/>
    </location>
</feature>
<dbReference type="OrthoDB" id="79068at2759"/>
<feature type="compositionally biased region" description="Basic and acidic residues" evidence="1">
    <location>
        <begin position="540"/>
        <end position="555"/>
    </location>
</feature>
<dbReference type="InterPro" id="IPR011993">
    <property type="entry name" value="PH-like_dom_sf"/>
</dbReference>
<evidence type="ECO:0000313" key="3">
    <source>
        <dbReference type="EMBL" id="GMF35909.1"/>
    </source>
</evidence>
<organism evidence="3 4">
    <name type="scientific">Phytophthora fragariaefolia</name>
    <dbReference type="NCBI Taxonomy" id="1490495"/>
    <lineage>
        <taxon>Eukaryota</taxon>
        <taxon>Sar</taxon>
        <taxon>Stramenopiles</taxon>
        <taxon>Oomycota</taxon>
        <taxon>Peronosporomycetes</taxon>
        <taxon>Peronosporales</taxon>
        <taxon>Peronosporaceae</taxon>
        <taxon>Phytophthora</taxon>
    </lineage>
</organism>
<evidence type="ECO:0000313" key="4">
    <source>
        <dbReference type="Proteomes" id="UP001165121"/>
    </source>
</evidence>
<protein>
    <submittedName>
        <fullName evidence="3">Unnamed protein product</fullName>
    </submittedName>
</protein>
<proteinExistence type="predicted"/>
<feature type="compositionally biased region" description="Polar residues" evidence="1">
    <location>
        <begin position="515"/>
        <end position="538"/>
    </location>
</feature>